<proteinExistence type="predicted"/>
<evidence type="ECO:0000313" key="2">
    <source>
        <dbReference type="Proteomes" id="UP000093779"/>
    </source>
</evidence>
<evidence type="ECO:0008006" key="3">
    <source>
        <dbReference type="Google" id="ProtNLM"/>
    </source>
</evidence>
<organism evidence="1 2">
    <name type="scientific">Mycolicibacterium conceptionense</name>
    <dbReference type="NCBI Taxonomy" id="451644"/>
    <lineage>
        <taxon>Bacteria</taxon>
        <taxon>Bacillati</taxon>
        <taxon>Actinomycetota</taxon>
        <taxon>Actinomycetes</taxon>
        <taxon>Mycobacteriales</taxon>
        <taxon>Mycobacteriaceae</taxon>
        <taxon>Mycolicibacterium</taxon>
    </lineage>
</organism>
<protein>
    <recommendedName>
        <fullName evidence="3">Head-to-tail stopper</fullName>
    </recommendedName>
</protein>
<evidence type="ECO:0000313" key="1">
    <source>
        <dbReference type="EMBL" id="OBF29855.1"/>
    </source>
</evidence>
<sequence>MGNDAETWADPVDVKVIAYQASSEETLNGHTSRVVADVDMAIPPALTVSVRDRFTLAPPFNDPNDPEDKPYEVIGIEDANHGFHGWQPGSVVKLKRVTG</sequence>
<name>A0A1A1YEX0_9MYCO</name>
<comment type="caution">
    <text evidence="1">The sequence shown here is derived from an EMBL/GenBank/DDBJ whole genome shotgun (WGS) entry which is preliminary data.</text>
</comment>
<dbReference type="Proteomes" id="UP000093779">
    <property type="component" value="Unassembled WGS sequence"/>
</dbReference>
<dbReference type="EMBL" id="LZHX01000004">
    <property type="protein sequence ID" value="OBF29855.1"/>
    <property type="molecule type" value="Genomic_DNA"/>
</dbReference>
<accession>A0A1A1YEX0</accession>
<dbReference type="AlphaFoldDB" id="A0A1A1YEX0"/>
<gene>
    <name evidence="1" type="ORF">A5726_30000</name>
</gene>
<reference evidence="1 2" key="1">
    <citation type="submission" date="2016-06" db="EMBL/GenBank/DDBJ databases">
        <authorList>
            <person name="Kjaerup R.B."/>
            <person name="Dalgaard T.S."/>
            <person name="Juul-Madsen H.R."/>
        </authorList>
    </citation>
    <scope>NUCLEOTIDE SEQUENCE [LARGE SCALE GENOMIC DNA]</scope>
    <source>
        <strain evidence="1 2">ACS1953</strain>
    </source>
</reference>